<protein>
    <submittedName>
        <fullName evidence="3">Uncharacterized protein</fullName>
    </submittedName>
</protein>
<sequence>MLSAIQTTSKETTLQEHAAAEHGSAHDTPAESPKFRHPHKVMLGLYIGAFLGMLSETSMNIALPV</sequence>
<feature type="compositionally biased region" description="Basic and acidic residues" evidence="1">
    <location>
        <begin position="18"/>
        <end position="29"/>
    </location>
</feature>
<keyword evidence="2" id="KW-1133">Transmembrane helix</keyword>
<feature type="transmembrane region" description="Helical" evidence="2">
    <location>
        <begin position="43"/>
        <end position="63"/>
    </location>
</feature>
<evidence type="ECO:0000313" key="4">
    <source>
        <dbReference type="Proteomes" id="UP000262177"/>
    </source>
</evidence>
<evidence type="ECO:0000256" key="1">
    <source>
        <dbReference type="SAM" id="MobiDB-lite"/>
    </source>
</evidence>
<evidence type="ECO:0000256" key="2">
    <source>
        <dbReference type="SAM" id="Phobius"/>
    </source>
</evidence>
<name>A0A286TB60_BIFBI</name>
<keyword evidence="2" id="KW-0472">Membrane</keyword>
<proteinExistence type="predicted"/>
<organism evidence="3 4">
    <name type="scientific">Bifidobacterium bifidum LMG 13195</name>
    <dbReference type="NCBI Taxonomy" id="1207542"/>
    <lineage>
        <taxon>Bacteria</taxon>
        <taxon>Bacillati</taxon>
        <taxon>Actinomycetota</taxon>
        <taxon>Actinomycetes</taxon>
        <taxon>Bifidobacteriales</taxon>
        <taxon>Bifidobacteriaceae</taxon>
        <taxon>Bifidobacterium</taxon>
    </lineage>
</organism>
<accession>A0A286TB60</accession>
<dbReference type="EMBL" id="AP018131">
    <property type="protein sequence ID" value="BBA47438.1"/>
    <property type="molecule type" value="Genomic_DNA"/>
</dbReference>
<reference evidence="3 4" key="1">
    <citation type="journal article" date="2017" name="Biosci. Biotechnol. Biochem.">
        <title>Identification and characterization of a sulfoglycosidase from Bifidobacterium bifidum implicated in mucin glycan utilization.</title>
        <authorList>
            <person name="Katoh T."/>
            <person name="Maeshibu T."/>
            <person name="Kikkawa K."/>
            <person name="Gotoh A."/>
            <person name="Tomabechi Y."/>
            <person name="Nakamura M."/>
            <person name="Liao W.-H."/>
            <person name="Yamaguchi M."/>
            <person name="Ashida H."/>
            <person name="Yamamoto K."/>
            <person name="Katayama T."/>
        </authorList>
    </citation>
    <scope>NUCLEOTIDE SEQUENCE [LARGE SCALE GENOMIC DNA]</scope>
    <source>
        <strain evidence="3 4">JCM 7004</strain>
    </source>
</reference>
<feature type="compositionally biased region" description="Polar residues" evidence="1">
    <location>
        <begin position="1"/>
        <end position="12"/>
    </location>
</feature>
<dbReference type="Proteomes" id="UP000262177">
    <property type="component" value="Chromosome"/>
</dbReference>
<keyword evidence="2" id="KW-0812">Transmembrane</keyword>
<evidence type="ECO:0000313" key="3">
    <source>
        <dbReference type="EMBL" id="BBA47438.1"/>
    </source>
</evidence>
<gene>
    <name evidence="3" type="ORF">BBJK_00598</name>
</gene>
<dbReference type="AlphaFoldDB" id="A0A286TB60"/>
<feature type="region of interest" description="Disordered" evidence="1">
    <location>
        <begin position="1"/>
        <end position="35"/>
    </location>
</feature>